<sequence>MRFSESYLVSRLVSKPHVQSMSLLIFCTFASLLCDISLLIVFIVEIVPLLYCRQSHLSMIGCVSKFSYIQANLKVLILCLIWPDCLAQKINFEFD</sequence>
<protein>
    <submittedName>
        <fullName evidence="2">NADH dehydrogenase subunit 4L</fullName>
    </submittedName>
</protein>
<evidence type="ECO:0000313" key="1">
    <source>
        <dbReference type="Proteomes" id="UP000887576"/>
    </source>
</evidence>
<accession>A0AC34R4V7</accession>
<reference evidence="2" key="1">
    <citation type="submission" date="2022-11" db="UniProtKB">
        <authorList>
            <consortium name="WormBaseParasite"/>
        </authorList>
    </citation>
    <scope>IDENTIFICATION</scope>
</reference>
<name>A0AC34R4V7_9BILA</name>
<proteinExistence type="predicted"/>
<organism evidence="1 2">
    <name type="scientific">Panagrolaimus sp. JU765</name>
    <dbReference type="NCBI Taxonomy" id="591449"/>
    <lineage>
        <taxon>Eukaryota</taxon>
        <taxon>Metazoa</taxon>
        <taxon>Ecdysozoa</taxon>
        <taxon>Nematoda</taxon>
        <taxon>Chromadorea</taxon>
        <taxon>Rhabditida</taxon>
        <taxon>Tylenchina</taxon>
        <taxon>Panagrolaimomorpha</taxon>
        <taxon>Panagrolaimoidea</taxon>
        <taxon>Panagrolaimidae</taxon>
        <taxon>Panagrolaimus</taxon>
    </lineage>
</organism>
<dbReference type="Proteomes" id="UP000887576">
    <property type="component" value="Unplaced"/>
</dbReference>
<evidence type="ECO:0000313" key="2">
    <source>
        <dbReference type="WBParaSite" id="JU765_v2.g3354.t1"/>
    </source>
</evidence>
<dbReference type="WBParaSite" id="JU765_v2.g3354.t1">
    <property type="protein sequence ID" value="JU765_v2.g3354.t1"/>
    <property type="gene ID" value="JU765_v2.g3354"/>
</dbReference>